<name>A0AAV4BGC1_9GAST</name>
<reference evidence="2 3" key="1">
    <citation type="journal article" date="2021" name="Elife">
        <title>Chloroplast acquisition without the gene transfer in kleptoplastic sea slugs, Plakobranchus ocellatus.</title>
        <authorList>
            <person name="Maeda T."/>
            <person name="Takahashi S."/>
            <person name="Yoshida T."/>
            <person name="Shimamura S."/>
            <person name="Takaki Y."/>
            <person name="Nagai Y."/>
            <person name="Toyoda A."/>
            <person name="Suzuki Y."/>
            <person name="Arimoto A."/>
            <person name="Ishii H."/>
            <person name="Satoh N."/>
            <person name="Nishiyama T."/>
            <person name="Hasebe M."/>
            <person name="Maruyama T."/>
            <person name="Minagawa J."/>
            <person name="Obokata J."/>
            <person name="Shigenobu S."/>
        </authorList>
    </citation>
    <scope>NUCLEOTIDE SEQUENCE [LARGE SCALE GENOMIC DNA]</scope>
</reference>
<dbReference type="EMBL" id="BLXT01004955">
    <property type="protein sequence ID" value="GFO18442.1"/>
    <property type="molecule type" value="Genomic_DNA"/>
</dbReference>
<organism evidence="2 3">
    <name type="scientific">Plakobranchus ocellatus</name>
    <dbReference type="NCBI Taxonomy" id="259542"/>
    <lineage>
        <taxon>Eukaryota</taxon>
        <taxon>Metazoa</taxon>
        <taxon>Spiralia</taxon>
        <taxon>Lophotrochozoa</taxon>
        <taxon>Mollusca</taxon>
        <taxon>Gastropoda</taxon>
        <taxon>Heterobranchia</taxon>
        <taxon>Euthyneura</taxon>
        <taxon>Panpulmonata</taxon>
        <taxon>Sacoglossa</taxon>
        <taxon>Placobranchoidea</taxon>
        <taxon>Plakobranchidae</taxon>
        <taxon>Plakobranchus</taxon>
    </lineage>
</organism>
<proteinExistence type="predicted"/>
<protein>
    <submittedName>
        <fullName evidence="2">Uncharacterized protein</fullName>
    </submittedName>
</protein>
<feature type="compositionally biased region" description="Acidic residues" evidence="1">
    <location>
        <begin position="116"/>
        <end position="130"/>
    </location>
</feature>
<dbReference type="Proteomes" id="UP000735302">
    <property type="component" value="Unassembled WGS sequence"/>
</dbReference>
<keyword evidence="3" id="KW-1185">Reference proteome</keyword>
<evidence type="ECO:0000313" key="3">
    <source>
        <dbReference type="Proteomes" id="UP000735302"/>
    </source>
</evidence>
<comment type="caution">
    <text evidence="2">The sequence shown here is derived from an EMBL/GenBank/DDBJ whole genome shotgun (WGS) entry which is preliminary data.</text>
</comment>
<dbReference type="AlphaFoldDB" id="A0AAV4BGC1"/>
<evidence type="ECO:0000256" key="1">
    <source>
        <dbReference type="SAM" id="MobiDB-lite"/>
    </source>
</evidence>
<accession>A0AAV4BGC1</accession>
<gene>
    <name evidence="2" type="ORF">PoB_004494700</name>
</gene>
<sequence>MNVTDHIKTIQHKGETFFRTYQGLDSIPCLPGKHSKKISEDEERDLAKIFVMLANLPNPSTPYYRLFMKNTSIRPKNIAQWPIFELIETEEISIMANLAQAKLKDWLIRHRNGDSDAPDDETQDLGDLDEEKNNNNNNNNDQALTPPKLSCFPPLKTLRFARKVVKGIKILIVMTDLMLNLLDLSFGSSSS</sequence>
<feature type="region of interest" description="Disordered" evidence="1">
    <location>
        <begin position="113"/>
        <end position="148"/>
    </location>
</feature>
<evidence type="ECO:0000313" key="2">
    <source>
        <dbReference type="EMBL" id="GFO18442.1"/>
    </source>
</evidence>